<comment type="catalytic activity">
    <reaction evidence="4">
        <text>cyclic dehypoxanthinylfutalosinate = 1,4-dihydroxy-6-naphthoate + dihydroxyacetone</text>
        <dbReference type="Rhea" id="RHEA:33087"/>
        <dbReference type="ChEBI" id="CHEBI:16016"/>
        <dbReference type="ChEBI" id="CHEBI:64254"/>
        <dbReference type="ChEBI" id="CHEBI:64270"/>
        <dbReference type="EC" id="4.1.99.29"/>
    </reaction>
</comment>
<dbReference type="Pfam" id="PF02621">
    <property type="entry name" value="VitK2_biosynth"/>
    <property type="match status" value="1"/>
</dbReference>
<dbReference type="HAMAP" id="MF_00996">
    <property type="entry name" value="MqnD"/>
    <property type="match status" value="1"/>
</dbReference>
<dbReference type="GO" id="GO:0016830">
    <property type="term" value="F:carbon-carbon lyase activity"/>
    <property type="evidence" value="ECO:0007669"/>
    <property type="project" value="UniProtKB-UniRule"/>
</dbReference>
<comment type="similarity">
    <text evidence="4">Belongs to the MqnA/MqnD family. MqnD subfamily.</text>
</comment>
<accession>A0A2S6I5Z9</accession>
<evidence type="ECO:0000256" key="3">
    <source>
        <dbReference type="ARBA" id="ARBA00023239"/>
    </source>
</evidence>
<evidence type="ECO:0000256" key="1">
    <source>
        <dbReference type="ARBA" id="ARBA00004863"/>
    </source>
</evidence>
<evidence type="ECO:0000256" key="2">
    <source>
        <dbReference type="ARBA" id="ARBA00022428"/>
    </source>
</evidence>
<evidence type="ECO:0000313" key="6">
    <source>
        <dbReference type="Proteomes" id="UP000237662"/>
    </source>
</evidence>
<feature type="binding site" evidence="4">
    <location>
        <begin position="112"/>
        <end position="113"/>
    </location>
    <ligand>
        <name>substrate</name>
    </ligand>
</feature>
<dbReference type="PANTHER" id="PTHR37167:SF1">
    <property type="entry name" value="1,4-DIHYDROXY-6-NAPHTOATE SYNTHASE"/>
    <property type="match status" value="1"/>
</dbReference>
<dbReference type="SUPFAM" id="SSF53850">
    <property type="entry name" value="Periplasmic binding protein-like II"/>
    <property type="match status" value="1"/>
</dbReference>
<keyword evidence="3 4" id="KW-0456">Lyase</keyword>
<comment type="pathway">
    <text evidence="1 4">Quinol/quinone metabolism; menaquinone biosynthesis.</text>
</comment>
<evidence type="ECO:0000313" key="5">
    <source>
        <dbReference type="EMBL" id="PPK86592.1"/>
    </source>
</evidence>
<dbReference type="PANTHER" id="PTHR37167">
    <property type="entry name" value="1,4-DIHYDROXY-6-NAPHTOATE SYNTHASE"/>
    <property type="match status" value="1"/>
</dbReference>
<organism evidence="5 6">
    <name type="scientific">Neolewinella xylanilytica</name>
    <dbReference type="NCBI Taxonomy" id="1514080"/>
    <lineage>
        <taxon>Bacteria</taxon>
        <taxon>Pseudomonadati</taxon>
        <taxon>Bacteroidota</taxon>
        <taxon>Saprospiria</taxon>
        <taxon>Saprospirales</taxon>
        <taxon>Lewinellaceae</taxon>
        <taxon>Neolewinella</taxon>
    </lineage>
</organism>
<feature type="binding site" evidence="4">
    <location>
        <begin position="58"/>
        <end position="60"/>
    </location>
    <ligand>
        <name>substrate</name>
    </ligand>
</feature>
<comment type="caution">
    <text evidence="5">The sequence shown here is derived from an EMBL/GenBank/DDBJ whole genome shotgun (WGS) entry which is preliminary data.</text>
</comment>
<keyword evidence="6" id="KW-1185">Reference proteome</keyword>
<dbReference type="RefSeq" id="WP_104421018.1">
    <property type="nucleotide sequence ID" value="NZ_PTJC01000006.1"/>
</dbReference>
<dbReference type="OrthoDB" id="9809439at2"/>
<protein>
    <recommendedName>
        <fullName evidence="4">1,4-dihydroxy-6-naphtoate synthase</fullName>
        <ecNumber evidence="4">4.1.99.29</ecNumber>
    </recommendedName>
    <alternativeName>
        <fullName evidence="4">Menaquinone biosynthetic enzyme MqnD</fullName>
    </alternativeName>
</protein>
<evidence type="ECO:0000256" key="4">
    <source>
        <dbReference type="HAMAP-Rule" id="MF_00996"/>
    </source>
</evidence>
<reference evidence="5 6" key="1">
    <citation type="submission" date="2018-02" db="EMBL/GenBank/DDBJ databases">
        <title>Genomic Encyclopedia of Archaeal and Bacterial Type Strains, Phase II (KMG-II): from individual species to whole genera.</title>
        <authorList>
            <person name="Goeker M."/>
        </authorList>
    </citation>
    <scope>NUCLEOTIDE SEQUENCE [LARGE SCALE GENOMIC DNA]</scope>
    <source>
        <strain evidence="5 6">DSM 29526</strain>
    </source>
</reference>
<sequence length="278" mass="30646">MRKDHFTLGFSPCPNDTFIFDALVNGRIDTEGIRFDVHIGDVEDLNRRAISGELDITKLSFSAFGGLTARYILLNSGSALGHGVGPLLVRAKTEGGAPAAPRRVAIPGHYTTANYLLGLAYPGISDKTEVVFSEIEDAVLAGEFDAGLLIHENRFTYEQRGLEKIRDLGNFWEETTGLPIPLGGIAIKRNIVREQQEQIDRLVRKSVEYARAHPAASQEFVQQHAQAMDPDVMQQHIDLYVNEYTVTLGEEGKAAVRHFITDGRAKGLLQPGAEDYIV</sequence>
<feature type="active site" description="Proton acceptor" evidence="4">
    <location>
        <position position="151"/>
    </location>
</feature>
<comment type="function">
    <text evidence="4">Catalyzes the conversion of cyclic dehypoxanthine futalosine (cyclic DHFL) into 1,4-dihydroxy-6-naphthoate, a step in the biosynthesis of menaquinone (MK, vitamin K2).</text>
</comment>
<dbReference type="Proteomes" id="UP000237662">
    <property type="component" value="Unassembled WGS sequence"/>
</dbReference>
<dbReference type="InterPro" id="IPR003773">
    <property type="entry name" value="Menaquinone_biosynth"/>
</dbReference>
<dbReference type="GO" id="GO:0009234">
    <property type="term" value="P:menaquinone biosynthetic process"/>
    <property type="evidence" value="ECO:0007669"/>
    <property type="project" value="UniProtKB-UniRule"/>
</dbReference>
<keyword evidence="2 4" id="KW-0474">Menaquinone biosynthesis</keyword>
<dbReference type="EMBL" id="PTJC01000006">
    <property type="protein sequence ID" value="PPK86592.1"/>
    <property type="molecule type" value="Genomic_DNA"/>
</dbReference>
<dbReference type="CDD" id="cd13635">
    <property type="entry name" value="PBP2_Ttha1568_Mqnd"/>
    <property type="match status" value="1"/>
</dbReference>
<dbReference type="InterPro" id="IPR030869">
    <property type="entry name" value="MqnD"/>
</dbReference>
<dbReference type="UniPathway" id="UPA00079"/>
<name>A0A2S6I5Z9_9BACT</name>
<proteinExistence type="inferred from homology"/>
<dbReference type="AlphaFoldDB" id="A0A2S6I5Z9"/>
<dbReference type="Gene3D" id="3.40.190.10">
    <property type="entry name" value="Periplasmic binding protein-like II"/>
    <property type="match status" value="2"/>
</dbReference>
<dbReference type="EC" id="4.1.99.29" evidence="4"/>
<gene>
    <name evidence="4" type="primary">mqnD</name>
    <name evidence="5" type="ORF">CLV84_3527</name>
</gene>